<comment type="caution">
    <text evidence="1">The sequence shown here is derived from an EMBL/GenBank/DDBJ whole genome shotgun (WGS) entry which is preliminary data.</text>
</comment>
<dbReference type="SUPFAM" id="SSF102705">
    <property type="entry name" value="NIF3 (NGG1p interacting factor 3)-like"/>
    <property type="match status" value="1"/>
</dbReference>
<proteinExistence type="predicted"/>
<dbReference type="InterPro" id="IPR015867">
    <property type="entry name" value="N-reg_PII/ATP_PRibTrfase_C"/>
</dbReference>
<dbReference type="FunFam" id="3.30.70.120:FF:000006">
    <property type="entry name" value="GTP cyclohydrolase 1 type 2 homolog"/>
    <property type="match status" value="1"/>
</dbReference>
<accession>A0A4R6U3L3</accession>
<gene>
    <name evidence="1" type="ORF">DFQ45_103175</name>
</gene>
<sequence>MHYTLIFYVPESHLDAVKAAVFGAGAGRLGDYQQCCWQVLGQGQFQPLPGAAPFIGEQGRLEQLPEWRVEMLVPEAALGDVMQALRTAHPYEEPAYAVLPMLDV</sequence>
<evidence type="ECO:0000313" key="2">
    <source>
        <dbReference type="Proteomes" id="UP000294575"/>
    </source>
</evidence>
<dbReference type="Proteomes" id="UP000294575">
    <property type="component" value="Unassembled WGS sequence"/>
</dbReference>
<dbReference type="Gene3D" id="3.30.70.120">
    <property type="match status" value="1"/>
</dbReference>
<evidence type="ECO:0000313" key="1">
    <source>
        <dbReference type="EMBL" id="TDQ39005.1"/>
    </source>
</evidence>
<dbReference type="PANTHER" id="PTHR41774">
    <property type="match status" value="1"/>
</dbReference>
<evidence type="ECO:0008006" key="3">
    <source>
        <dbReference type="Google" id="ProtNLM"/>
    </source>
</evidence>
<reference evidence="1 2" key="1">
    <citation type="submission" date="2019-03" db="EMBL/GenBank/DDBJ databases">
        <title>Genomic Encyclopedia of Type Strains, Phase IV (KMG-IV): sequencing the most valuable type-strain genomes for metagenomic binning, comparative biology and taxonomic classification.</title>
        <authorList>
            <person name="Goeker M."/>
        </authorList>
    </citation>
    <scope>NUCLEOTIDE SEQUENCE [LARGE SCALE GENOMIC DNA]</scope>
    <source>
        <strain evidence="1 2">DSM 28679</strain>
    </source>
</reference>
<keyword evidence="2" id="KW-1185">Reference proteome</keyword>
<protein>
    <recommendedName>
        <fullName evidence="3">NGG1p interacting factor NIF3</fullName>
    </recommendedName>
</protein>
<name>A0A4R6U3L3_9GAMM</name>
<organism evidence="1 2">
    <name type="scientific">Thiopseudomonas denitrificans</name>
    <dbReference type="NCBI Taxonomy" id="1501432"/>
    <lineage>
        <taxon>Bacteria</taxon>
        <taxon>Pseudomonadati</taxon>
        <taxon>Pseudomonadota</taxon>
        <taxon>Gammaproteobacteria</taxon>
        <taxon>Pseudomonadales</taxon>
        <taxon>Pseudomonadaceae</taxon>
        <taxon>Thiopseudomonas</taxon>
    </lineage>
</organism>
<dbReference type="PANTHER" id="PTHR41774:SF1">
    <property type="entry name" value="NGG1P INTERACTING FACTOR NIF3"/>
    <property type="match status" value="1"/>
</dbReference>
<dbReference type="InterPro" id="IPR036069">
    <property type="entry name" value="DUF34/NIF3_sf"/>
</dbReference>
<dbReference type="EMBL" id="SNYK01000003">
    <property type="protein sequence ID" value="TDQ39005.1"/>
    <property type="molecule type" value="Genomic_DNA"/>
</dbReference>
<dbReference type="RefSeq" id="WP_206168007.1">
    <property type="nucleotide sequence ID" value="NZ_LNJZ01000009.1"/>
</dbReference>
<dbReference type="AlphaFoldDB" id="A0A4R6U3L3"/>